<feature type="region of interest" description="Disordered" evidence="2">
    <location>
        <begin position="552"/>
        <end position="595"/>
    </location>
</feature>
<dbReference type="PANTHER" id="PTHR31997">
    <property type="entry name" value="AGAP003710-PA"/>
    <property type="match status" value="1"/>
</dbReference>
<evidence type="ECO:0000256" key="2">
    <source>
        <dbReference type="SAM" id="MobiDB-lite"/>
    </source>
</evidence>
<dbReference type="OrthoDB" id="2134133at2759"/>
<dbReference type="EMBL" id="JAACNH010000008">
    <property type="protein sequence ID" value="KAG8435166.1"/>
    <property type="molecule type" value="Genomic_DNA"/>
</dbReference>
<sequence length="595" mass="66289">MLYLIHPSIQILRSNEKNYQWIRMISRYKRKPVSQVLQINQNITENHPLPEKVDAQSNPPCGDQYRTNLHSKSELDISETLSTSRKNKSESWSASQSYTGLLTDNSSEVSWGFDEFDQAATRQVQKIFSQIDEWLFEHKVNTLASGLQEECQQWSSCFPHLRVKGKQIASPLDDGYSWHSGCPNEETDALTLSTANTSELGVYGIKCPFSILSDPNAQVSFSLGANKEEGEDEFGVIASDGIIEEYLAFDSKEKEDELCEWTRVMSLDSLKMGYPPVSPKYCKKEAVIACLFDDVWREVVGCLEDLICHHWEESISDDDKQDIVIKTTREEPLNPYAPHRLPLVLPPVPHYKIPSVSPGLGNRPQGTSMSSRNLNDLMVIHGILLQQRNLLVEKMLDSDEKLSARPTSAALISAKQRAGCPLEHSCSSLSHNVPSARRRNPPRTLHPINNNLSRAGTPKIEELIKGKRLPNASDQLSCSPVPFTRNNLLPPIGVWDPDHHNTAESQRQTPDTSLGRSLTAYDPINPLQSRRGSAGTDSITIGVTGTNLGITSSSTSSIRWGQSTSRTDEDHASGIPLHLPLKHHSHGGHITQTKN</sequence>
<feature type="compositionally biased region" description="Polar residues" evidence="2">
    <location>
        <begin position="526"/>
        <end position="537"/>
    </location>
</feature>
<organism evidence="4 5">
    <name type="scientific">Hymenochirus boettgeri</name>
    <name type="common">Congo dwarf clawed frog</name>
    <dbReference type="NCBI Taxonomy" id="247094"/>
    <lineage>
        <taxon>Eukaryota</taxon>
        <taxon>Metazoa</taxon>
        <taxon>Chordata</taxon>
        <taxon>Craniata</taxon>
        <taxon>Vertebrata</taxon>
        <taxon>Euteleostomi</taxon>
        <taxon>Amphibia</taxon>
        <taxon>Batrachia</taxon>
        <taxon>Anura</taxon>
        <taxon>Pipoidea</taxon>
        <taxon>Pipidae</taxon>
        <taxon>Pipinae</taxon>
        <taxon>Hymenochirus</taxon>
    </lineage>
</organism>
<feature type="compositionally biased region" description="Polar residues" evidence="2">
    <location>
        <begin position="552"/>
        <end position="565"/>
    </location>
</feature>
<comment type="caution">
    <text evidence="4">The sequence shown here is derived from an EMBL/GenBank/DDBJ whole genome shotgun (WGS) entry which is preliminary data.</text>
</comment>
<protein>
    <recommendedName>
        <fullName evidence="3">DUF3719 domain-containing protein</fullName>
    </recommendedName>
</protein>
<keyword evidence="5" id="KW-1185">Reference proteome</keyword>
<evidence type="ECO:0000259" key="3">
    <source>
        <dbReference type="Pfam" id="PF12516"/>
    </source>
</evidence>
<dbReference type="Proteomes" id="UP000812440">
    <property type="component" value="Chromosome 7"/>
</dbReference>
<reference evidence="4" key="1">
    <citation type="thesis" date="2020" institute="ProQuest LLC" country="789 East Eisenhower Parkway, Ann Arbor, MI, USA">
        <title>Comparative Genomics and Chromosome Evolution.</title>
        <authorList>
            <person name="Mudd A.B."/>
        </authorList>
    </citation>
    <scope>NUCLEOTIDE SEQUENCE</scope>
    <source>
        <strain evidence="4">Female2</strain>
        <tissue evidence="4">Blood</tissue>
    </source>
</reference>
<evidence type="ECO:0000313" key="4">
    <source>
        <dbReference type="EMBL" id="KAG8435166.1"/>
    </source>
</evidence>
<feature type="region of interest" description="Disordered" evidence="2">
    <location>
        <begin position="496"/>
        <end position="537"/>
    </location>
</feature>
<dbReference type="GO" id="GO:0061512">
    <property type="term" value="P:protein localization to cilium"/>
    <property type="evidence" value="ECO:0007669"/>
    <property type="project" value="TreeGrafter"/>
</dbReference>
<accession>A0A8T2IYG1</accession>
<feature type="region of interest" description="Disordered" evidence="2">
    <location>
        <begin position="428"/>
        <end position="454"/>
    </location>
</feature>
<evidence type="ECO:0000256" key="1">
    <source>
        <dbReference type="ARBA" id="ARBA00008309"/>
    </source>
</evidence>
<dbReference type="Pfam" id="PF12516">
    <property type="entry name" value="DUF3719"/>
    <property type="match status" value="1"/>
</dbReference>
<dbReference type="AlphaFoldDB" id="A0A8T2IYG1"/>
<evidence type="ECO:0000313" key="5">
    <source>
        <dbReference type="Proteomes" id="UP000812440"/>
    </source>
</evidence>
<feature type="compositionally biased region" description="Polar residues" evidence="2">
    <location>
        <begin position="503"/>
        <end position="516"/>
    </location>
</feature>
<feature type="compositionally biased region" description="Polar residues" evidence="2">
    <location>
        <begin position="55"/>
        <end position="69"/>
    </location>
</feature>
<feature type="region of interest" description="Disordered" evidence="2">
    <location>
        <begin position="45"/>
        <end position="69"/>
    </location>
</feature>
<dbReference type="InterPro" id="IPR022194">
    <property type="entry name" value="DUF3719"/>
</dbReference>
<comment type="similarity">
    <text evidence="1">Belongs to the FAM149 family.</text>
</comment>
<dbReference type="GO" id="GO:0060271">
    <property type="term" value="P:cilium assembly"/>
    <property type="evidence" value="ECO:0007669"/>
    <property type="project" value="TreeGrafter"/>
</dbReference>
<name>A0A8T2IYG1_9PIPI</name>
<proteinExistence type="inferred from homology"/>
<feature type="domain" description="DUF3719" evidence="3">
    <location>
        <begin position="135"/>
        <end position="185"/>
    </location>
</feature>
<dbReference type="InterPro" id="IPR039630">
    <property type="entry name" value="FAM149"/>
</dbReference>
<dbReference type="PANTHER" id="PTHR31997:SF0">
    <property type="entry name" value="PRIMARY CILIUM ASSEMBLY PROTEIN FAM149B1"/>
    <property type="match status" value="1"/>
</dbReference>
<gene>
    <name evidence="4" type="ORF">GDO86_013204</name>
</gene>